<dbReference type="InterPro" id="IPR016055">
    <property type="entry name" value="A-D-PHexomutase_a/b/a-I/II/III"/>
</dbReference>
<evidence type="ECO:0000256" key="1">
    <source>
        <dbReference type="ARBA" id="ARBA00001946"/>
    </source>
</evidence>
<dbReference type="PRINTS" id="PR00509">
    <property type="entry name" value="PGMPMM"/>
</dbReference>
<dbReference type="SUPFAM" id="SSF53738">
    <property type="entry name" value="Phosphoglucomutase, first 3 domains"/>
    <property type="match status" value="3"/>
</dbReference>
<dbReference type="PROSITE" id="PS00710">
    <property type="entry name" value="PGM_PMM"/>
    <property type="match status" value="1"/>
</dbReference>
<dbReference type="InterPro" id="IPR005843">
    <property type="entry name" value="A-D-PHexomutase_C"/>
</dbReference>
<name>A0ABR8CG62_9CYAN</name>
<evidence type="ECO:0000259" key="8">
    <source>
        <dbReference type="Pfam" id="PF00408"/>
    </source>
</evidence>
<dbReference type="Pfam" id="PF02880">
    <property type="entry name" value="PGM_PMM_III"/>
    <property type="match status" value="1"/>
</dbReference>
<sequence length="496" mass="54099">MHGKFTLHPPIRFGTDGWRGIIADDFTFDRLAAVAPIAAHILRETFGASGSNTIIVGYDRRFMSDAFAKRTAESVAAIGFDVLLADDFAPTPAFSWAAYDRKALGALVITASHNPANYSGLKIKGAFGGSVSPDVTVKVEEILERGDFVYESPHLDKRVGKIETFDAWASYCEALRGKVNIEAIKNAIAVGKLTVFADVMHGAAAGGLAKILDLPSATQANLIEINSETDPLFGGGAPEPLPRYIAELFRQVKTYHHDHPEKTLVGFVFDGDADRIAATDSEGNFLSSQILIPILLEHLAKNRGFKGELIKTISGSDLMPKVAALFDLPVYETPVGYKYIAERMLSGIPCLLGGEESGGIGYGNHIPERDALLSALYVLEAIAESGKDLSILYSDLQKQTNFVSHYDRIDKKLSGMAAREKLVSTLQQFSLTEIAGRKVIDAKAPDGFKFRLADGSWLLIRFSGTEPLLRLYCEASTPELVHKTLNWISNWAEQFN</sequence>
<keyword evidence="3" id="KW-0597">Phosphoprotein</keyword>
<evidence type="ECO:0000256" key="6">
    <source>
        <dbReference type="ARBA" id="ARBA00023235"/>
    </source>
</evidence>
<dbReference type="Gene3D" id="3.30.310.50">
    <property type="entry name" value="Alpha-D-phosphohexomutase, C-terminal domain"/>
    <property type="match status" value="1"/>
</dbReference>
<dbReference type="CDD" id="cd05800">
    <property type="entry name" value="PGM_like2"/>
    <property type="match status" value="1"/>
</dbReference>
<feature type="domain" description="Alpha-D-phosphohexomutase alpha/beta/alpha" evidence="9">
    <location>
        <begin position="12"/>
        <end position="148"/>
    </location>
</feature>
<evidence type="ECO:0000256" key="5">
    <source>
        <dbReference type="ARBA" id="ARBA00022842"/>
    </source>
</evidence>
<keyword evidence="4 7" id="KW-0479">Metal-binding</keyword>
<dbReference type="Gene3D" id="3.40.120.10">
    <property type="entry name" value="Alpha-D-Glucose-1,6-Bisphosphate, subunit A, domain 3"/>
    <property type="match status" value="3"/>
</dbReference>
<organism evidence="12 13">
    <name type="scientific">Phormidium tenue FACHB-1050</name>
    <dbReference type="NCBI Taxonomy" id="2692857"/>
    <lineage>
        <taxon>Bacteria</taxon>
        <taxon>Bacillati</taxon>
        <taxon>Cyanobacteriota</taxon>
        <taxon>Cyanophyceae</taxon>
        <taxon>Oscillatoriophycideae</taxon>
        <taxon>Oscillatoriales</taxon>
        <taxon>Oscillatoriaceae</taxon>
        <taxon>Phormidium</taxon>
    </lineage>
</organism>
<dbReference type="PANTHER" id="PTHR45745">
    <property type="entry name" value="PHOSPHOMANNOMUTASE 45A"/>
    <property type="match status" value="1"/>
</dbReference>
<dbReference type="PANTHER" id="PTHR45745:SF1">
    <property type="entry name" value="PHOSPHOGLUCOMUTASE 2B-RELATED"/>
    <property type="match status" value="1"/>
</dbReference>
<dbReference type="InterPro" id="IPR016066">
    <property type="entry name" value="A-D-PHexomutase_CS"/>
</dbReference>
<keyword evidence="13" id="KW-1185">Reference proteome</keyword>
<evidence type="ECO:0000313" key="13">
    <source>
        <dbReference type="Proteomes" id="UP000618445"/>
    </source>
</evidence>
<feature type="domain" description="Alpha-D-phosphohexomutase C-terminal" evidence="8">
    <location>
        <begin position="442"/>
        <end position="483"/>
    </location>
</feature>
<dbReference type="RefSeq" id="WP_190580370.1">
    <property type="nucleotide sequence ID" value="NZ_CAWPQU010000032.1"/>
</dbReference>
<evidence type="ECO:0000259" key="11">
    <source>
        <dbReference type="Pfam" id="PF02880"/>
    </source>
</evidence>
<dbReference type="Pfam" id="PF02879">
    <property type="entry name" value="PGM_PMM_II"/>
    <property type="match status" value="1"/>
</dbReference>
<comment type="caution">
    <text evidence="12">The sequence shown here is derived from an EMBL/GenBank/DDBJ whole genome shotgun (WGS) entry which is preliminary data.</text>
</comment>
<evidence type="ECO:0000259" key="10">
    <source>
        <dbReference type="Pfam" id="PF02879"/>
    </source>
</evidence>
<reference evidence="12 13" key="1">
    <citation type="journal article" date="2020" name="ISME J.">
        <title>Comparative genomics reveals insights into cyanobacterial evolution and habitat adaptation.</title>
        <authorList>
            <person name="Chen M.Y."/>
            <person name="Teng W.K."/>
            <person name="Zhao L."/>
            <person name="Hu C.X."/>
            <person name="Zhou Y.K."/>
            <person name="Han B.P."/>
            <person name="Song L.R."/>
            <person name="Shu W.S."/>
        </authorList>
    </citation>
    <scope>NUCLEOTIDE SEQUENCE [LARGE SCALE GENOMIC DNA]</scope>
    <source>
        <strain evidence="12 13">FACHB-1050</strain>
    </source>
</reference>
<feature type="domain" description="Alpha-D-phosphohexomutase alpha/beta/alpha" evidence="11">
    <location>
        <begin position="291"/>
        <end position="397"/>
    </location>
</feature>
<comment type="cofactor">
    <cofactor evidence="1">
        <name>Mg(2+)</name>
        <dbReference type="ChEBI" id="CHEBI:18420"/>
    </cofactor>
</comment>
<dbReference type="Pfam" id="PF02878">
    <property type="entry name" value="PGM_PMM_I"/>
    <property type="match status" value="1"/>
</dbReference>
<keyword evidence="6" id="KW-0413">Isomerase</keyword>
<dbReference type="SUPFAM" id="SSF55957">
    <property type="entry name" value="Phosphoglucomutase, C-terminal domain"/>
    <property type="match status" value="1"/>
</dbReference>
<evidence type="ECO:0000256" key="4">
    <source>
        <dbReference type="ARBA" id="ARBA00022723"/>
    </source>
</evidence>
<feature type="domain" description="Alpha-D-phosphohexomutase alpha/beta/alpha" evidence="10">
    <location>
        <begin position="170"/>
        <end position="283"/>
    </location>
</feature>
<dbReference type="InterPro" id="IPR005845">
    <property type="entry name" value="A-D-PHexomutase_a/b/a-II"/>
</dbReference>
<dbReference type="InterPro" id="IPR005844">
    <property type="entry name" value="A-D-PHexomutase_a/b/a-I"/>
</dbReference>
<keyword evidence="5 7" id="KW-0460">Magnesium</keyword>
<evidence type="ECO:0000256" key="3">
    <source>
        <dbReference type="ARBA" id="ARBA00022553"/>
    </source>
</evidence>
<dbReference type="Pfam" id="PF00408">
    <property type="entry name" value="PGM_PMM_IV"/>
    <property type="match status" value="1"/>
</dbReference>
<dbReference type="Proteomes" id="UP000618445">
    <property type="component" value="Unassembled WGS sequence"/>
</dbReference>
<evidence type="ECO:0000256" key="2">
    <source>
        <dbReference type="ARBA" id="ARBA00010231"/>
    </source>
</evidence>
<protein>
    <submittedName>
        <fullName evidence="12">Phosphoglucomutase/phosphomannomutase family protein</fullName>
    </submittedName>
</protein>
<proteinExistence type="inferred from homology"/>
<dbReference type="InterPro" id="IPR005841">
    <property type="entry name" value="Alpha-D-phosphohexomutase_SF"/>
</dbReference>
<comment type="similarity">
    <text evidence="2 7">Belongs to the phosphohexose mutase family.</text>
</comment>
<dbReference type="InterPro" id="IPR005846">
    <property type="entry name" value="A-D-PHexomutase_a/b/a-III"/>
</dbReference>
<accession>A0ABR8CG62</accession>
<evidence type="ECO:0000313" key="12">
    <source>
        <dbReference type="EMBL" id="MBD2318935.1"/>
    </source>
</evidence>
<gene>
    <name evidence="12" type="ORF">H6G05_19045</name>
</gene>
<evidence type="ECO:0000259" key="9">
    <source>
        <dbReference type="Pfam" id="PF02878"/>
    </source>
</evidence>
<dbReference type="InterPro" id="IPR036900">
    <property type="entry name" value="A-D-PHexomutase_C_sf"/>
</dbReference>
<evidence type="ECO:0000256" key="7">
    <source>
        <dbReference type="RuleBase" id="RU004326"/>
    </source>
</evidence>
<dbReference type="EMBL" id="JACJQY010000038">
    <property type="protein sequence ID" value="MBD2318935.1"/>
    <property type="molecule type" value="Genomic_DNA"/>
</dbReference>